<comment type="function">
    <text evidence="7">Endonuclease IV plays a role in DNA repair. It cleaves phosphodiester bonds at apurinic or apyrimidinic (AP) sites, generating a 3'-hydroxyl group and a 5'-terminal sugar phosphate.</text>
</comment>
<feature type="binding site" evidence="7">
    <location>
        <position position="300"/>
    </location>
    <ligand>
        <name>Zn(2+)</name>
        <dbReference type="ChEBI" id="CHEBI:29105"/>
        <label>2</label>
    </ligand>
</feature>
<protein>
    <recommendedName>
        <fullName evidence="7">Probable endonuclease 4</fullName>
        <ecNumber evidence="7">3.1.21.2</ecNumber>
    </recommendedName>
    <alternativeName>
        <fullName evidence="7">Endodeoxyribonuclease IV</fullName>
    </alternativeName>
    <alternativeName>
        <fullName evidence="7">Endonuclease IV</fullName>
    </alternativeName>
</protein>
<dbReference type="FunFam" id="3.20.20.150:FF:000001">
    <property type="entry name" value="Probable endonuclease 4"/>
    <property type="match status" value="1"/>
</dbReference>
<keyword evidence="5 7" id="KW-0862">Zinc</keyword>
<keyword evidence="7" id="KW-0540">Nuclease</keyword>
<dbReference type="Pfam" id="PF01261">
    <property type="entry name" value="AP_endonuc_2"/>
    <property type="match status" value="1"/>
</dbReference>
<dbReference type="PROSITE" id="PS51432">
    <property type="entry name" value="AP_NUCLEASE_F2_4"/>
    <property type="match status" value="1"/>
</dbReference>
<name>A0AA41FG69_9FIRM</name>
<organism evidence="9 10">
    <name type="scientific">Enterocloster citroniae</name>
    <dbReference type="NCBI Taxonomy" id="358743"/>
    <lineage>
        <taxon>Bacteria</taxon>
        <taxon>Bacillati</taxon>
        <taxon>Bacillota</taxon>
        <taxon>Clostridia</taxon>
        <taxon>Lachnospirales</taxon>
        <taxon>Lachnospiraceae</taxon>
        <taxon>Enterocloster</taxon>
    </lineage>
</organism>
<comment type="caution">
    <text evidence="9">The sequence shown here is derived from an EMBL/GenBank/DDBJ whole genome shotgun (WGS) entry which is preliminary data.</text>
</comment>
<comment type="cofactor">
    <cofactor evidence="7">
        <name>Zn(2+)</name>
        <dbReference type="ChEBI" id="CHEBI:29105"/>
    </cofactor>
    <text evidence="7">Binds 3 Zn(2+) ions.</text>
</comment>
<dbReference type="NCBIfam" id="TIGR00587">
    <property type="entry name" value="nfo"/>
    <property type="match status" value="1"/>
</dbReference>
<feature type="binding site" evidence="7">
    <location>
        <position position="151"/>
    </location>
    <ligand>
        <name>Zn(2+)</name>
        <dbReference type="ChEBI" id="CHEBI:29105"/>
        <label>1</label>
    </ligand>
</feature>
<dbReference type="AlphaFoldDB" id="A0AA41FG69"/>
<comment type="catalytic activity">
    <reaction evidence="7">
        <text>Endonucleolytic cleavage to 5'-phosphooligonucleotide end-products.</text>
        <dbReference type="EC" id="3.1.21.2"/>
    </reaction>
</comment>
<evidence type="ECO:0000313" key="10">
    <source>
        <dbReference type="Proteomes" id="UP000708338"/>
    </source>
</evidence>
<keyword evidence="7" id="KW-0255">Endonuclease</keyword>
<dbReference type="GO" id="GO:0003906">
    <property type="term" value="F:DNA-(apurinic or apyrimidinic site) endonuclease activity"/>
    <property type="evidence" value="ECO:0007669"/>
    <property type="project" value="TreeGrafter"/>
</dbReference>
<evidence type="ECO:0000259" key="8">
    <source>
        <dbReference type="Pfam" id="PF01261"/>
    </source>
</evidence>
<dbReference type="InterPro" id="IPR001719">
    <property type="entry name" value="AP_endonuc_2"/>
</dbReference>
<dbReference type="PANTHER" id="PTHR21445">
    <property type="entry name" value="ENDONUCLEASE IV ENDODEOXYRIBONUCLEASE IV"/>
    <property type="match status" value="1"/>
</dbReference>
<evidence type="ECO:0000256" key="2">
    <source>
        <dbReference type="ARBA" id="ARBA00022723"/>
    </source>
</evidence>
<dbReference type="GO" id="GO:0008833">
    <property type="term" value="F:deoxyribonuclease IV (phage-T4-induced) activity"/>
    <property type="evidence" value="ECO:0007669"/>
    <property type="project" value="UniProtKB-UniRule"/>
</dbReference>
<dbReference type="SMART" id="SM00518">
    <property type="entry name" value="AP2Ec"/>
    <property type="match status" value="1"/>
</dbReference>
<gene>
    <name evidence="7" type="primary">nfo</name>
    <name evidence="9" type="ORF">GPL26_14430</name>
</gene>
<evidence type="ECO:0000313" key="9">
    <source>
        <dbReference type="EMBL" id="MBT9810828.1"/>
    </source>
</evidence>
<dbReference type="GO" id="GO:0008270">
    <property type="term" value="F:zinc ion binding"/>
    <property type="evidence" value="ECO:0007669"/>
    <property type="project" value="UniProtKB-UniRule"/>
</dbReference>
<sequence length="343" mass="38703">MKNYNRCKKHCKEHETLTYETPASETPVNETPASETPASEICINELSIGTHLSVAKGYAALAKDAVQIGANTFQMFIRNPRGARAKELKPGEIETFLDILQMHGFGPFIAHAPYTLNLCSSSRHLRELSARMMGEDLQRMELMPGNLYNLHPGSRLDQPLDSAIEQIAQGLNHVMFPDMKTTVLLETMSGKGSEVGKRFEELKEILDRVAQKDHIGVCMDACHMWDSGYDIVDRLDEMLEQFDRLIGLNRLKAFHINDSMNVRESHKDRHTLIGEGHIGEDTIIRIINHPRLCHLPFILETPTDLAGHAQEIKKLRKQYVWGSVSDKISEQNGISKTYPGADF</sequence>
<feature type="binding site" evidence="7">
    <location>
        <position position="220"/>
    </location>
    <ligand>
        <name>Zn(2+)</name>
        <dbReference type="ChEBI" id="CHEBI:29105"/>
        <label>2</label>
    </ligand>
</feature>
<keyword evidence="2 7" id="KW-0479">Metal-binding</keyword>
<dbReference type="InterPro" id="IPR036237">
    <property type="entry name" value="Xyl_isomerase-like_sf"/>
</dbReference>
<feature type="binding site" evidence="7">
    <location>
        <position position="186"/>
    </location>
    <ligand>
        <name>Zn(2+)</name>
        <dbReference type="ChEBI" id="CHEBI:29105"/>
        <label>2</label>
    </ligand>
</feature>
<accession>A0AA41FG69</accession>
<dbReference type="Proteomes" id="UP000708338">
    <property type="component" value="Unassembled WGS sequence"/>
</dbReference>
<evidence type="ECO:0000256" key="4">
    <source>
        <dbReference type="ARBA" id="ARBA00022801"/>
    </source>
</evidence>
<evidence type="ECO:0000256" key="3">
    <source>
        <dbReference type="ARBA" id="ARBA00022763"/>
    </source>
</evidence>
<dbReference type="EMBL" id="WQPS01000014">
    <property type="protein sequence ID" value="MBT9810828.1"/>
    <property type="molecule type" value="Genomic_DNA"/>
</dbReference>
<dbReference type="GO" id="GO:0006284">
    <property type="term" value="P:base-excision repair"/>
    <property type="evidence" value="ECO:0007669"/>
    <property type="project" value="TreeGrafter"/>
</dbReference>
<dbReference type="InterPro" id="IPR013022">
    <property type="entry name" value="Xyl_isomerase-like_TIM-brl"/>
</dbReference>
<dbReference type="SUPFAM" id="SSF51658">
    <property type="entry name" value="Xylose isomerase-like"/>
    <property type="match status" value="1"/>
</dbReference>
<dbReference type="Gene3D" id="3.20.20.150">
    <property type="entry name" value="Divalent-metal-dependent TIM barrel enzymes"/>
    <property type="match status" value="1"/>
</dbReference>
<feature type="binding site" evidence="7">
    <location>
        <position position="223"/>
    </location>
    <ligand>
        <name>Zn(2+)</name>
        <dbReference type="ChEBI" id="CHEBI:29105"/>
        <label>3</label>
    </ligand>
</feature>
<keyword evidence="6 7" id="KW-0234">DNA repair</keyword>
<feature type="domain" description="Xylose isomerase-like TIM barrel" evidence="8">
    <location>
        <begin position="63"/>
        <end position="317"/>
    </location>
</feature>
<evidence type="ECO:0000256" key="6">
    <source>
        <dbReference type="ARBA" id="ARBA00023204"/>
    </source>
</evidence>
<keyword evidence="3 7" id="KW-0227">DNA damage</keyword>
<reference evidence="9" key="1">
    <citation type="journal article" date="2021" name="Gut Microbes">
        <title>A synthetic consortium of 100 gut commensals modulates the composition and function in a colon model of the microbiome of elderly subjects.</title>
        <authorList>
            <person name="Perez M."/>
            <person name="Ntemiri A."/>
            <person name="Tan H."/>
            <person name="Harris H.M.B."/>
            <person name="Roager H.M."/>
            <person name="Ribiere C."/>
            <person name="O'Toole P.W."/>
        </authorList>
    </citation>
    <scope>NUCLEOTIDE SEQUENCE</scope>
    <source>
        <strain evidence="9">MCC335</strain>
    </source>
</reference>
<dbReference type="CDD" id="cd00019">
    <property type="entry name" value="AP2Ec"/>
    <property type="match status" value="1"/>
</dbReference>
<comment type="similarity">
    <text evidence="1 7">Belongs to the AP endonuclease 2 family.</text>
</comment>
<dbReference type="PANTHER" id="PTHR21445:SF0">
    <property type="entry name" value="APURINIC-APYRIMIDINIC ENDONUCLEASE"/>
    <property type="match status" value="1"/>
</dbReference>
<evidence type="ECO:0000256" key="1">
    <source>
        <dbReference type="ARBA" id="ARBA00005340"/>
    </source>
</evidence>
<proteinExistence type="inferred from homology"/>
<feature type="binding site" evidence="7">
    <location>
        <position position="255"/>
    </location>
    <ligand>
        <name>Zn(2+)</name>
        <dbReference type="ChEBI" id="CHEBI:29105"/>
        <label>2</label>
    </ligand>
</feature>
<evidence type="ECO:0000256" key="7">
    <source>
        <dbReference type="HAMAP-Rule" id="MF_00152"/>
    </source>
</evidence>
<feature type="binding site" evidence="7">
    <location>
        <position position="268"/>
    </location>
    <ligand>
        <name>Zn(2+)</name>
        <dbReference type="ChEBI" id="CHEBI:29105"/>
        <label>3</label>
    </ligand>
</feature>
<feature type="binding site" evidence="7">
    <location>
        <position position="270"/>
    </location>
    <ligand>
        <name>Zn(2+)</name>
        <dbReference type="ChEBI" id="CHEBI:29105"/>
        <label>3</label>
    </ligand>
</feature>
<dbReference type="GO" id="GO:0003677">
    <property type="term" value="F:DNA binding"/>
    <property type="evidence" value="ECO:0007669"/>
    <property type="project" value="InterPro"/>
</dbReference>
<feature type="binding site" evidence="7">
    <location>
        <position position="111"/>
    </location>
    <ligand>
        <name>Zn(2+)</name>
        <dbReference type="ChEBI" id="CHEBI:29105"/>
        <label>1</label>
    </ligand>
</feature>
<dbReference type="HAMAP" id="MF_00152">
    <property type="entry name" value="Nfo"/>
    <property type="match status" value="1"/>
</dbReference>
<feature type="binding site" evidence="7">
    <location>
        <position position="186"/>
    </location>
    <ligand>
        <name>Zn(2+)</name>
        <dbReference type="ChEBI" id="CHEBI:29105"/>
        <label>1</label>
    </ligand>
</feature>
<dbReference type="GO" id="GO:0008081">
    <property type="term" value="F:phosphoric diester hydrolase activity"/>
    <property type="evidence" value="ECO:0007669"/>
    <property type="project" value="TreeGrafter"/>
</dbReference>
<keyword evidence="4 7" id="KW-0378">Hydrolase</keyword>
<dbReference type="RefSeq" id="WP_117451605.1">
    <property type="nucleotide sequence ID" value="NZ_CABJDD010000011.1"/>
</dbReference>
<dbReference type="EC" id="3.1.21.2" evidence="7"/>
<evidence type="ECO:0000256" key="5">
    <source>
        <dbReference type="ARBA" id="ARBA00022833"/>
    </source>
</evidence>